<dbReference type="InterPro" id="IPR023506">
    <property type="entry name" value="Trans-aconitate_MeTrfase"/>
</dbReference>
<reference evidence="7" key="2">
    <citation type="submission" date="2017-09" db="EMBL/GenBank/DDBJ databases">
        <title>FDA dAtabase for Regulatory Grade micrObial Sequences (FDA-ARGOS): Supporting development and validation of Infectious Disease Dx tests.</title>
        <authorList>
            <person name="Minogue T."/>
            <person name="Wolcott M."/>
            <person name="Wasieloski L."/>
            <person name="Aguilar W."/>
            <person name="Moore D."/>
            <person name="Tallon L.J."/>
            <person name="Sadzewicz L."/>
            <person name="Ott S."/>
            <person name="Zhao X."/>
            <person name="Nagaraj S."/>
            <person name="Vavikolanu K."/>
            <person name="Aluvathingal J."/>
            <person name="Nadendla S."/>
            <person name="Sichtig H."/>
        </authorList>
    </citation>
    <scope>NUCLEOTIDE SEQUENCE</scope>
    <source>
        <strain evidence="7">FDAARGOS_387</strain>
    </source>
</reference>
<dbReference type="Gene3D" id="1.10.150.290">
    <property type="entry name" value="S-adenosyl-L-methionine-dependent methyltransferases"/>
    <property type="match status" value="1"/>
</dbReference>
<reference evidence="9" key="1">
    <citation type="submission" date="2017-09" db="EMBL/GenBank/DDBJ databases">
        <title>FDA dAtabase for Regulatory Grade micrObial Sequences (FDA-ARGOS): Supporting development and validation of Infectious Disease Dx tests.</title>
        <authorList>
            <person name="Minogue T."/>
            <person name="Wolcott M."/>
            <person name="Wasieloski L."/>
            <person name="Aguilar W."/>
            <person name="Moore D."/>
            <person name="Tallon L."/>
            <person name="Sadzewicz L."/>
            <person name="Ott S."/>
            <person name="Zhao X."/>
            <person name="Nagaraj S."/>
            <person name="Vavikolanu K."/>
            <person name="Aluvathingal J."/>
            <person name="Nadendla S."/>
            <person name="Sichtig H."/>
        </authorList>
    </citation>
    <scope>NUCLEOTIDE SEQUENCE [LARGE SCALE GENOMIC DNA]</scope>
    <source>
        <strain evidence="9">FDAARGOS_387</strain>
    </source>
</reference>
<comment type="function">
    <text evidence="5">Catalyzes the S-adenosylmethionine monomethyl esterification of trans-aconitate.</text>
</comment>
<feature type="domain" description="Methyltransferase" evidence="6">
    <location>
        <begin position="36"/>
        <end position="124"/>
    </location>
</feature>
<evidence type="ECO:0000313" key="8">
    <source>
        <dbReference type="EMBL" id="VFS49100.1"/>
    </source>
</evidence>
<dbReference type="STRING" id="1111728.GCA_000427805_03423"/>
<name>A0A2C6CTX5_9GAMM</name>
<comment type="similarity">
    <text evidence="5">Belongs to the methyltransferase superfamily. Tam family.</text>
</comment>
<keyword evidence="1 5" id="KW-0963">Cytoplasm</keyword>
<dbReference type="CDD" id="cd02440">
    <property type="entry name" value="AdoMet_MTases"/>
    <property type="match status" value="1"/>
</dbReference>
<keyword evidence="2 5" id="KW-0489">Methyltransferase</keyword>
<reference evidence="8 10" key="3">
    <citation type="submission" date="2019-03" db="EMBL/GenBank/DDBJ databases">
        <authorList>
            <consortium name="Pathogen Informatics"/>
        </authorList>
    </citation>
    <scope>NUCLEOTIDE SEQUENCE [LARGE SCALE GENOMIC DNA]</scope>
    <source>
        <strain evidence="8 10">NCTC12282</strain>
    </source>
</reference>
<dbReference type="EC" id="2.1.1.144" evidence="5"/>
<evidence type="ECO:0000256" key="1">
    <source>
        <dbReference type="ARBA" id="ARBA00022490"/>
    </source>
</evidence>
<dbReference type="InterPro" id="IPR041698">
    <property type="entry name" value="Methyltransf_25"/>
</dbReference>
<dbReference type="Gene3D" id="3.40.50.150">
    <property type="entry name" value="Vaccinia Virus protein VP39"/>
    <property type="match status" value="1"/>
</dbReference>
<evidence type="ECO:0000313" key="9">
    <source>
        <dbReference type="Proteomes" id="UP000224974"/>
    </source>
</evidence>
<dbReference type="EMBL" id="PDDX01000001">
    <property type="protein sequence ID" value="PHI30099.1"/>
    <property type="molecule type" value="Genomic_DNA"/>
</dbReference>
<protein>
    <recommendedName>
        <fullName evidence="5">Trans-aconitate 2-methyltransferase</fullName>
        <ecNumber evidence="5">2.1.1.144</ecNumber>
    </recommendedName>
</protein>
<dbReference type="InterPro" id="IPR029063">
    <property type="entry name" value="SAM-dependent_MTases_sf"/>
</dbReference>
<dbReference type="Proteomes" id="UP000373449">
    <property type="component" value="Unassembled WGS sequence"/>
</dbReference>
<evidence type="ECO:0000256" key="2">
    <source>
        <dbReference type="ARBA" id="ARBA00022603"/>
    </source>
</evidence>
<dbReference type="GO" id="GO:0005737">
    <property type="term" value="C:cytoplasm"/>
    <property type="evidence" value="ECO:0007669"/>
    <property type="project" value="UniProtKB-SubCell"/>
</dbReference>
<sequence>MKDWNPELYLQFEAERTRPARELLARIDRSHARYISDLGCGPGNSTELLHQAYPQSAITGVDSSAAMLAQAKQRLPLCQFQQADISTWQPDVPQDIIYANASLQWVSDHQKLLPHLVRQLADGGSLALQVPDNLEQPSHALMRKVAMEGQWEDKIGEQAFRSNRLLATDEYYDLLVSHGCKVDIWRTTFYHVMPSVEAIIEWVRSTGLRPFLNPLDESEQQAFLHLYLSELQQAYSVRQDGNVLLAFPRLFMVAQRG</sequence>
<evidence type="ECO:0000313" key="7">
    <source>
        <dbReference type="EMBL" id="PHI30099.1"/>
    </source>
</evidence>
<dbReference type="NCBIfam" id="NF002463">
    <property type="entry name" value="PRK01683.1"/>
    <property type="match status" value="1"/>
</dbReference>
<evidence type="ECO:0000256" key="4">
    <source>
        <dbReference type="ARBA" id="ARBA00022691"/>
    </source>
</evidence>
<gene>
    <name evidence="5 8" type="primary">tam</name>
    <name evidence="7" type="ORF">CRN84_12475</name>
    <name evidence="8" type="ORF">NCTC12282_03560</name>
</gene>
<evidence type="ECO:0000256" key="3">
    <source>
        <dbReference type="ARBA" id="ARBA00022679"/>
    </source>
</evidence>
<dbReference type="SUPFAM" id="SSF53335">
    <property type="entry name" value="S-adenosyl-L-methionine-dependent methyltransferases"/>
    <property type="match status" value="1"/>
</dbReference>
<evidence type="ECO:0000256" key="5">
    <source>
        <dbReference type="HAMAP-Rule" id="MF_00560"/>
    </source>
</evidence>
<dbReference type="PANTHER" id="PTHR43861">
    <property type="entry name" value="TRANS-ACONITATE 2-METHYLTRANSFERASE-RELATED"/>
    <property type="match status" value="1"/>
</dbReference>
<organism evidence="7 9">
    <name type="scientific">Budvicia aquatica</name>
    <dbReference type="NCBI Taxonomy" id="82979"/>
    <lineage>
        <taxon>Bacteria</taxon>
        <taxon>Pseudomonadati</taxon>
        <taxon>Pseudomonadota</taxon>
        <taxon>Gammaproteobacteria</taxon>
        <taxon>Enterobacterales</taxon>
        <taxon>Budviciaceae</taxon>
        <taxon>Budvicia</taxon>
    </lineage>
</organism>
<comment type="subcellular location">
    <subcellularLocation>
        <location evidence="5">Cytoplasm</location>
    </subcellularLocation>
</comment>
<dbReference type="GO" id="GO:0030798">
    <property type="term" value="F:trans-aconitate 2-methyltransferase activity"/>
    <property type="evidence" value="ECO:0007669"/>
    <property type="project" value="UniProtKB-UniRule"/>
</dbReference>
<comment type="catalytic activity">
    <reaction evidence="5">
        <text>trans-aconitate + S-adenosyl-L-methionine = (E)-3-(methoxycarbonyl)pent-2-enedioate + S-adenosyl-L-homocysteine</text>
        <dbReference type="Rhea" id="RHEA:14969"/>
        <dbReference type="ChEBI" id="CHEBI:15708"/>
        <dbReference type="ChEBI" id="CHEBI:57470"/>
        <dbReference type="ChEBI" id="CHEBI:57856"/>
        <dbReference type="ChEBI" id="CHEBI:59789"/>
        <dbReference type="EC" id="2.1.1.144"/>
    </reaction>
</comment>
<keyword evidence="3 5" id="KW-0808">Transferase</keyword>
<dbReference type="PANTHER" id="PTHR43861:SF1">
    <property type="entry name" value="TRANS-ACONITATE 2-METHYLTRANSFERASE"/>
    <property type="match status" value="1"/>
</dbReference>
<dbReference type="InterPro" id="IPR023149">
    <property type="entry name" value="Trans_acon_MeTrfase_C"/>
</dbReference>
<accession>A0A2C6CTX5</accession>
<evidence type="ECO:0000259" key="6">
    <source>
        <dbReference type="Pfam" id="PF13649"/>
    </source>
</evidence>
<dbReference type="Pfam" id="PF13649">
    <property type="entry name" value="Methyltransf_25"/>
    <property type="match status" value="1"/>
</dbReference>
<dbReference type="HAMAP" id="MF_00560">
    <property type="entry name" value="Tran_acon_Me_trans"/>
    <property type="match status" value="1"/>
</dbReference>
<proteinExistence type="inferred from homology"/>
<dbReference type="GO" id="GO:0032259">
    <property type="term" value="P:methylation"/>
    <property type="evidence" value="ECO:0007669"/>
    <property type="project" value="UniProtKB-KW"/>
</dbReference>
<dbReference type="Proteomes" id="UP000224974">
    <property type="component" value="Unassembled WGS sequence"/>
</dbReference>
<keyword evidence="4 5" id="KW-0949">S-adenosyl-L-methionine</keyword>
<dbReference type="RefSeq" id="WP_029095523.1">
    <property type="nucleotide sequence ID" value="NZ_CAADJA010000002.1"/>
</dbReference>
<dbReference type="AlphaFoldDB" id="A0A2C6CTX5"/>
<evidence type="ECO:0000313" key="10">
    <source>
        <dbReference type="Proteomes" id="UP000373449"/>
    </source>
</evidence>
<dbReference type="EMBL" id="CAADJA010000002">
    <property type="protein sequence ID" value="VFS49100.1"/>
    <property type="molecule type" value="Genomic_DNA"/>
</dbReference>
<dbReference type="OrthoDB" id="9795085at2"/>
<keyword evidence="9" id="KW-1185">Reference proteome</keyword>